<proteinExistence type="predicted"/>
<dbReference type="Pfam" id="PF01878">
    <property type="entry name" value="EVE"/>
    <property type="match status" value="1"/>
</dbReference>
<accession>A0AAD5EFX4</accession>
<comment type="subcellular location">
    <subcellularLocation>
        <location evidence="1">Nucleus</location>
    </subcellularLocation>
</comment>
<feature type="domain" description="EVE" evidence="4">
    <location>
        <begin position="94"/>
        <end position="230"/>
    </location>
</feature>
<sequence>MVPSLRNRQKKNEEAVESASHTENSIVKSKRAPVSKEPKSRKKVKKEESKDNTEKNEEEVENETESEKKTKTKTSIKHEASADGPVKKIDKEYQHWLMKAEPDSRVVKDKDVKFSTSQWDGVRNFEARNMMRDRMKVGHKPGVAGIAEIVKEGYVDYTAFDPKHPYFDPKSEESNPKWYMVDVKFVRKLNRLIPLKELQSYKELSDMVLIRRGRLSVQPVSKEEYDFILSVENKDDD</sequence>
<dbReference type="EMBL" id="MU620897">
    <property type="protein sequence ID" value="KAI8583116.1"/>
    <property type="molecule type" value="Genomic_DNA"/>
</dbReference>
<feature type="region of interest" description="Disordered" evidence="3">
    <location>
        <begin position="1"/>
        <end position="82"/>
    </location>
</feature>
<keyword evidence="2" id="KW-0539">Nucleus</keyword>
<evidence type="ECO:0000313" key="5">
    <source>
        <dbReference type="EMBL" id="KAI8583116.1"/>
    </source>
</evidence>
<evidence type="ECO:0000256" key="2">
    <source>
        <dbReference type="ARBA" id="ARBA00023242"/>
    </source>
</evidence>
<gene>
    <name evidence="5" type="ORF">K450DRAFT_196314</name>
</gene>
<dbReference type="GeneID" id="75909873"/>
<dbReference type="PANTHER" id="PTHR14087:SF7">
    <property type="entry name" value="THYMOCYTE NUCLEAR PROTEIN 1"/>
    <property type="match status" value="1"/>
</dbReference>
<feature type="compositionally biased region" description="Basic and acidic residues" evidence="3">
    <location>
        <begin position="45"/>
        <end position="55"/>
    </location>
</feature>
<reference evidence="5" key="1">
    <citation type="submission" date="2021-06" db="EMBL/GenBank/DDBJ databases">
        <authorList>
            <consortium name="DOE Joint Genome Institute"/>
            <person name="Mondo S.J."/>
            <person name="Amses K.R."/>
            <person name="Simmons D.R."/>
            <person name="Longcore J.E."/>
            <person name="Seto K."/>
            <person name="Alves G.H."/>
            <person name="Bonds A.E."/>
            <person name="Quandt C.A."/>
            <person name="Davis W.J."/>
            <person name="Chang Y."/>
            <person name="Letcher P.M."/>
            <person name="Powell M.J."/>
            <person name="Kuo A."/>
            <person name="Labutti K."/>
            <person name="Pangilinan J."/>
            <person name="Andreopoulos W."/>
            <person name="Tritt A."/>
            <person name="Riley R."/>
            <person name="Hundley H."/>
            <person name="Johnson J."/>
            <person name="Lipzen A."/>
            <person name="Barry K."/>
            <person name="Berbee M.L."/>
            <person name="Buchler N.E."/>
            <person name="Grigoriev I.V."/>
            <person name="Spatafora J.W."/>
            <person name="Stajich J.E."/>
            <person name="James T.Y."/>
        </authorList>
    </citation>
    <scope>NUCLEOTIDE SEQUENCE</scope>
    <source>
        <strain evidence="5">AG</strain>
    </source>
</reference>
<dbReference type="AlphaFoldDB" id="A0AAD5EFX4"/>
<evidence type="ECO:0000256" key="3">
    <source>
        <dbReference type="SAM" id="MobiDB-lite"/>
    </source>
</evidence>
<dbReference type="RefSeq" id="XP_051448120.1">
    <property type="nucleotide sequence ID" value="XM_051584523.1"/>
</dbReference>
<name>A0AAD5EFX4_UMBRA</name>
<comment type="caution">
    <text evidence="5">The sequence shown here is derived from an EMBL/GenBank/DDBJ whole genome shotgun (WGS) entry which is preliminary data.</text>
</comment>
<dbReference type="SUPFAM" id="SSF88697">
    <property type="entry name" value="PUA domain-like"/>
    <property type="match status" value="1"/>
</dbReference>
<dbReference type="InterPro" id="IPR002740">
    <property type="entry name" value="EVE_domain"/>
</dbReference>
<dbReference type="InterPro" id="IPR015947">
    <property type="entry name" value="PUA-like_sf"/>
</dbReference>
<dbReference type="InterPro" id="IPR047197">
    <property type="entry name" value="THYN1-like_EVE"/>
</dbReference>
<feature type="compositionally biased region" description="Basic residues" evidence="3">
    <location>
        <begin position="28"/>
        <end position="44"/>
    </location>
</feature>
<keyword evidence="6" id="KW-1185">Reference proteome</keyword>
<evidence type="ECO:0000256" key="1">
    <source>
        <dbReference type="ARBA" id="ARBA00004123"/>
    </source>
</evidence>
<dbReference type="GO" id="GO:0005634">
    <property type="term" value="C:nucleus"/>
    <property type="evidence" value="ECO:0007669"/>
    <property type="project" value="UniProtKB-SubCell"/>
</dbReference>
<reference evidence="5" key="2">
    <citation type="journal article" date="2022" name="Proc. Natl. Acad. Sci. U.S.A.">
        <title>Diploid-dominant life cycles characterize the early evolution of Fungi.</title>
        <authorList>
            <person name="Amses K.R."/>
            <person name="Simmons D.R."/>
            <person name="Longcore J.E."/>
            <person name="Mondo S.J."/>
            <person name="Seto K."/>
            <person name="Jeronimo G.H."/>
            <person name="Bonds A.E."/>
            <person name="Quandt C.A."/>
            <person name="Davis W.J."/>
            <person name="Chang Y."/>
            <person name="Federici B.A."/>
            <person name="Kuo A."/>
            <person name="LaButti K."/>
            <person name="Pangilinan J."/>
            <person name="Andreopoulos W."/>
            <person name="Tritt A."/>
            <person name="Riley R."/>
            <person name="Hundley H."/>
            <person name="Johnson J."/>
            <person name="Lipzen A."/>
            <person name="Barry K."/>
            <person name="Lang B.F."/>
            <person name="Cuomo C.A."/>
            <person name="Buchler N.E."/>
            <person name="Grigoriev I.V."/>
            <person name="Spatafora J.W."/>
            <person name="Stajich J.E."/>
            <person name="James T.Y."/>
        </authorList>
    </citation>
    <scope>NUCLEOTIDE SEQUENCE</scope>
    <source>
        <strain evidence="5">AG</strain>
    </source>
</reference>
<dbReference type="Gene3D" id="3.10.590.10">
    <property type="entry name" value="ph1033 like domains"/>
    <property type="match status" value="1"/>
</dbReference>
<dbReference type="CDD" id="cd21133">
    <property type="entry name" value="EVE"/>
    <property type="match status" value="1"/>
</dbReference>
<dbReference type="InterPro" id="IPR052181">
    <property type="entry name" value="5hmC_binding"/>
</dbReference>
<dbReference type="Proteomes" id="UP001206595">
    <property type="component" value="Unassembled WGS sequence"/>
</dbReference>
<evidence type="ECO:0000259" key="4">
    <source>
        <dbReference type="Pfam" id="PF01878"/>
    </source>
</evidence>
<organism evidence="5 6">
    <name type="scientific">Umbelopsis ramanniana AG</name>
    <dbReference type="NCBI Taxonomy" id="1314678"/>
    <lineage>
        <taxon>Eukaryota</taxon>
        <taxon>Fungi</taxon>
        <taxon>Fungi incertae sedis</taxon>
        <taxon>Mucoromycota</taxon>
        <taxon>Mucoromycotina</taxon>
        <taxon>Umbelopsidomycetes</taxon>
        <taxon>Umbelopsidales</taxon>
        <taxon>Umbelopsidaceae</taxon>
        <taxon>Umbelopsis</taxon>
    </lineage>
</organism>
<dbReference type="PANTHER" id="PTHR14087">
    <property type="entry name" value="THYMOCYTE NUCLEAR PROTEIN 1"/>
    <property type="match status" value="1"/>
</dbReference>
<protein>
    <recommendedName>
        <fullName evidence="4">EVE domain-containing protein</fullName>
    </recommendedName>
</protein>
<evidence type="ECO:0000313" key="6">
    <source>
        <dbReference type="Proteomes" id="UP001206595"/>
    </source>
</evidence>